<dbReference type="EMBL" id="FNJQ01000018">
    <property type="protein sequence ID" value="SDP41661.1"/>
    <property type="molecule type" value="Genomic_DNA"/>
</dbReference>
<sequence>MTEMKEKLTKTEEREFAQELVQKIGELAVTTGRKLRFMEVCGTHTVAIFRAGLRQMLPETVELVSGPGCPVCVTPDDYMDKAIAYAQRDDVIIATFGDMLKVPGSKSSLNEAKTGGADIRIVYSPMDSIAIAKDNPDKKVIFLAVGFETTAPTAAATVLAAEQQGITNLFMLSAQKLVPPVMEVLLNDEEVHVDGFILPGHVSVVTGTGVYKPVIEKYHVPGVVTGFEPVQILRGLYRLVQQVVKGEAKVENEYTDVVKPEGNPVSMAITNKVYEPCDTGWRGMGVVPLSGLKMRDEYARFDIEQVLPVEVETITKKTACRCGEVLRGIVTPKECPLFGKACVPTHAIGPCMVSVEGVCAAWYKYGQGRFAYGK</sequence>
<dbReference type="AlphaFoldDB" id="A0A1H0SIP5"/>
<accession>A0A1H0SIP5</accession>
<dbReference type="Pfam" id="PF01924">
    <property type="entry name" value="HypD"/>
    <property type="match status" value="1"/>
</dbReference>
<dbReference type="Proteomes" id="UP000182412">
    <property type="component" value="Unassembled WGS sequence"/>
</dbReference>
<gene>
    <name evidence="4" type="ORF">SAMN05216366_1186</name>
</gene>
<protein>
    <submittedName>
        <fullName evidence="4">Hydrogenase maturation protein HypD</fullName>
    </submittedName>
</protein>
<dbReference type="PIRSF" id="PIRSF005622">
    <property type="entry name" value="Hydrgn_mat_hypD"/>
    <property type="match status" value="1"/>
</dbReference>
<keyword evidence="3" id="KW-0408">Iron</keyword>
<evidence type="ECO:0000313" key="5">
    <source>
        <dbReference type="Proteomes" id="UP000182412"/>
    </source>
</evidence>
<dbReference type="PANTHER" id="PTHR30149">
    <property type="entry name" value="HYDROGENASE PROTEIN ASSEMBLY PROTEIN HYPD"/>
    <property type="match status" value="1"/>
</dbReference>
<evidence type="ECO:0000313" key="4">
    <source>
        <dbReference type="EMBL" id="SDP41661.1"/>
    </source>
</evidence>
<keyword evidence="2" id="KW-0479">Metal-binding</keyword>
<evidence type="ECO:0000256" key="1">
    <source>
        <dbReference type="ARBA" id="ARBA00007888"/>
    </source>
</evidence>
<dbReference type="InterPro" id="IPR042244">
    <property type="entry name" value="HypD_2_sf"/>
</dbReference>
<dbReference type="GO" id="GO:0005506">
    <property type="term" value="F:iron ion binding"/>
    <property type="evidence" value="ECO:0007669"/>
    <property type="project" value="TreeGrafter"/>
</dbReference>
<dbReference type="NCBIfam" id="TIGR00075">
    <property type="entry name" value="hypD"/>
    <property type="match status" value="1"/>
</dbReference>
<name>A0A1H0SIP5_SELRU</name>
<dbReference type="InterPro" id="IPR042243">
    <property type="entry name" value="HypD_1"/>
</dbReference>
<dbReference type="Gene3D" id="3.40.50.11750">
    <property type="entry name" value="HypD, alpha/beta domain 1"/>
    <property type="match status" value="2"/>
</dbReference>
<comment type="similarity">
    <text evidence="1">Belongs to the HypD family.</text>
</comment>
<dbReference type="GO" id="GO:0070025">
    <property type="term" value="F:carbon monoxide binding"/>
    <property type="evidence" value="ECO:0007669"/>
    <property type="project" value="TreeGrafter"/>
</dbReference>
<dbReference type="GO" id="GO:0051539">
    <property type="term" value="F:4 iron, 4 sulfur cluster binding"/>
    <property type="evidence" value="ECO:0007669"/>
    <property type="project" value="TreeGrafter"/>
</dbReference>
<dbReference type="PANTHER" id="PTHR30149:SF0">
    <property type="entry name" value="HYDROGENASE MATURATION FACTOR HYPD"/>
    <property type="match status" value="1"/>
</dbReference>
<dbReference type="Gene3D" id="6.10.20.100">
    <property type="match status" value="1"/>
</dbReference>
<reference evidence="4 5" key="1">
    <citation type="submission" date="2016-10" db="EMBL/GenBank/DDBJ databases">
        <authorList>
            <person name="de Groot N.N."/>
        </authorList>
    </citation>
    <scope>NUCLEOTIDE SEQUENCE [LARGE SCALE GENOMIC DNA]</scope>
    <source>
        <strain evidence="4 5">S137</strain>
    </source>
</reference>
<dbReference type="GO" id="GO:0051604">
    <property type="term" value="P:protein maturation"/>
    <property type="evidence" value="ECO:0007669"/>
    <property type="project" value="TreeGrafter"/>
</dbReference>
<organism evidence="4 5">
    <name type="scientific">Selenomonas ruminantium</name>
    <dbReference type="NCBI Taxonomy" id="971"/>
    <lineage>
        <taxon>Bacteria</taxon>
        <taxon>Bacillati</taxon>
        <taxon>Bacillota</taxon>
        <taxon>Negativicutes</taxon>
        <taxon>Selenomonadales</taxon>
        <taxon>Selenomonadaceae</taxon>
        <taxon>Selenomonas</taxon>
    </lineage>
</organism>
<evidence type="ECO:0000256" key="3">
    <source>
        <dbReference type="ARBA" id="ARBA00023004"/>
    </source>
</evidence>
<evidence type="ECO:0000256" key="2">
    <source>
        <dbReference type="ARBA" id="ARBA00022723"/>
    </source>
</evidence>
<proteinExistence type="inferred from homology"/>
<dbReference type="InterPro" id="IPR002780">
    <property type="entry name" value="Hyd_form_HypD"/>
</dbReference>